<evidence type="ECO:0000313" key="4">
    <source>
        <dbReference type="Proteomes" id="UP000502504"/>
    </source>
</evidence>
<proteinExistence type="predicted"/>
<reference evidence="2 4" key="2">
    <citation type="submission" date="2020-03" db="EMBL/GenBank/DDBJ databases">
        <title>Is there a link between lipid content and antibiotic production in Streptomyces?</title>
        <authorList>
            <person name="David M."/>
            <person name="Lejeune C."/>
            <person name="Abreu S."/>
            <person name="Thibessard A."/>
            <person name="Leblond P."/>
            <person name="Chaminade P."/>
            <person name="Virolle M.-J."/>
        </authorList>
    </citation>
    <scope>NUCLEOTIDE SEQUENCE [LARGE SCALE GENOMIC DNA]</scope>
    <source>
        <strain evidence="2 4">DSM 41481</strain>
    </source>
</reference>
<dbReference type="Pfam" id="PF07366">
    <property type="entry name" value="SnoaL"/>
    <property type="match status" value="1"/>
</dbReference>
<organism evidence="2 4">
    <name type="scientific">Streptomyces antibioticus</name>
    <dbReference type="NCBI Taxonomy" id="1890"/>
    <lineage>
        <taxon>Bacteria</taxon>
        <taxon>Bacillati</taxon>
        <taxon>Actinomycetota</taxon>
        <taxon>Actinomycetes</taxon>
        <taxon>Kitasatosporales</taxon>
        <taxon>Streptomycetaceae</taxon>
        <taxon>Streptomyces</taxon>
    </lineage>
</organism>
<dbReference type="Proteomes" id="UP000190306">
    <property type="component" value="Chromosome"/>
</dbReference>
<name>A0AAE6Y552_STRAT</name>
<dbReference type="InterPro" id="IPR032710">
    <property type="entry name" value="NTF2-like_dom_sf"/>
</dbReference>
<dbReference type="GeneID" id="93959243"/>
<dbReference type="EMBL" id="LHQL01000005">
    <property type="protein sequence ID" value="OOQ54134.1"/>
    <property type="molecule type" value="Genomic_DNA"/>
</dbReference>
<dbReference type="PANTHER" id="PTHR38436">
    <property type="entry name" value="POLYKETIDE CYCLASE SNOAL-LIKE DOMAIN"/>
    <property type="match status" value="1"/>
</dbReference>
<evidence type="ECO:0000313" key="1">
    <source>
        <dbReference type="EMBL" id="OOQ54134.1"/>
    </source>
</evidence>
<dbReference type="PANTHER" id="PTHR38436:SF1">
    <property type="entry name" value="ESTER CYCLASE"/>
    <property type="match status" value="1"/>
</dbReference>
<dbReference type="AlphaFoldDB" id="A0AAE6Y552"/>
<dbReference type="RefSeq" id="WP_030786410.1">
    <property type="nucleotide sequence ID" value="NZ_CM007717.1"/>
</dbReference>
<dbReference type="GO" id="GO:0030638">
    <property type="term" value="P:polyketide metabolic process"/>
    <property type="evidence" value="ECO:0007669"/>
    <property type="project" value="InterPro"/>
</dbReference>
<evidence type="ECO:0000313" key="3">
    <source>
        <dbReference type="Proteomes" id="UP000190306"/>
    </source>
</evidence>
<sequence length="144" mass="16161">MSSNEHDIEANKAVARRYFEEFVNDRRLDVLEEIVATDAADETRVGPGGTGTREDFRQHAQWVWENVKDLRISVTDLVAEGDRVIVFWTIEGVHAGNIFGVPASGRPFTGRSISTLTVRDGQVVRYTVLPDRLGIIQQLVDTHL</sequence>
<dbReference type="EMBL" id="CP050692">
    <property type="protein sequence ID" value="QIT43150.1"/>
    <property type="molecule type" value="Genomic_DNA"/>
</dbReference>
<dbReference type="SUPFAM" id="SSF54427">
    <property type="entry name" value="NTF2-like"/>
    <property type="match status" value="1"/>
</dbReference>
<dbReference type="Proteomes" id="UP000502504">
    <property type="component" value="Chromosome"/>
</dbReference>
<keyword evidence="3" id="KW-1185">Reference proteome</keyword>
<protein>
    <submittedName>
        <fullName evidence="2">Ester cyclase</fullName>
    </submittedName>
</protein>
<evidence type="ECO:0000313" key="2">
    <source>
        <dbReference type="EMBL" id="QIT43150.1"/>
    </source>
</evidence>
<gene>
    <name evidence="1" type="ORF">AFM16_06060</name>
    <name evidence="2" type="ORF">HCX60_06180</name>
</gene>
<dbReference type="InterPro" id="IPR009959">
    <property type="entry name" value="Cyclase_SnoaL-like"/>
</dbReference>
<reference evidence="1 3" key="1">
    <citation type="submission" date="2015-07" db="EMBL/GenBank/DDBJ databases">
        <title>Draft Genome Sequence of Streptomyces antibioticus, IMRU 3720 reveals insights in the evolution of actinomycin biosynthetic gene clusters in Streptomyces.</title>
        <authorList>
            <person name="Crnovcic I."/>
            <person name="Ruckert C."/>
            <person name="Kalinowksi J."/>
            <person name="Keller U."/>
        </authorList>
    </citation>
    <scope>NUCLEOTIDE SEQUENCE [LARGE SCALE GENOMIC DNA]</scope>
    <source>
        <strain evidence="1 3">DSM 41481</strain>
    </source>
</reference>
<accession>A0AAE6Y552</accession>
<dbReference type="Gene3D" id="3.10.450.50">
    <property type="match status" value="1"/>
</dbReference>